<dbReference type="AlphaFoldDB" id="A0A9Q1C033"/>
<keyword evidence="2" id="KW-1133">Transmembrane helix</keyword>
<keyword evidence="2" id="KW-0812">Transmembrane</keyword>
<feature type="transmembrane region" description="Helical" evidence="2">
    <location>
        <begin position="263"/>
        <end position="285"/>
    </location>
</feature>
<evidence type="ECO:0000256" key="1">
    <source>
        <dbReference type="SAM" id="MobiDB-lite"/>
    </source>
</evidence>
<feature type="compositionally biased region" description="Low complexity" evidence="1">
    <location>
        <begin position="55"/>
        <end position="75"/>
    </location>
</feature>
<accession>A0A9Q1C033</accession>
<organism evidence="3 4">
    <name type="scientific">Holothuria leucospilota</name>
    <name type="common">Black long sea cucumber</name>
    <name type="synonym">Mertensiothuria leucospilota</name>
    <dbReference type="NCBI Taxonomy" id="206669"/>
    <lineage>
        <taxon>Eukaryota</taxon>
        <taxon>Metazoa</taxon>
        <taxon>Echinodermata</taxon>
        <taxon>Eleutherozoa</taxon>
        <taxon>Echinozoa</taxon>
        <taxon>Holothuroidea</taxon>
        <taxon>Aspidochirotacea</taxon>
        <taxon>Aspidochirotida</taxon>
        <taxon>Holothuriidae</taxon>
        <taxon>Holothuria</taxon>
    </lineage>
</organism>
<sequence>MAEISSSVTVSGIMWQMIVLFVAVYLDVTVGGALPSTESSEVTELQTTIIELSEEGVSPSSQPPVSSSRPPSSQGEDNFRIRFTILDYKWANTSKKLEDKVLDQVSFALKERLPDFAGAEFDAFRKSKEDSSLTADMEIYLNEKLSGASRAAAYDILLDLVAVRGAFGSLRVGGLKVENDIGQMNAFTYCNITEKSCPDGVHCVGNGSSCTASCKMNEAYCLNGGTCRDEDVYITCHYTQRNSAHAQQHTSCPFHFSADTARVAVIAVAVVIFLLILLILLFCLVRKCQPCTKPSRELYGVENVVALHSIRDEAGPVGGVAIQTDDSFLLNLSYANGVPPKAGYSHKIMQTNESFLLARSQNPKVAQVKAQTHLSQSQNGSPTTSENSNGSREPKPSPQGGTSSTQPEDNSKVNAEGTQTGGSLPRKIIKV</sequence>
<feature type="compositionally biased region" description="Polar residues" evidence="1">
    <location>
        <begin position="367"/>
        <end position="391"/>
    </location>
</feature>
<feature type="compositionally biased region" description="Polar residues" evidence="1">
    <location>
        <begin position="399"/>
        <end position="422"/>
    </location>
</feature>
<proteinExistence type="predicted"/>
<dbReference type="EMBL" id="JAIZAY010000009">
    <property type="protein sequence ID" value="KAJ8036618.1"/>
    <property type="molecule type" value="Genomic_DNA"/>
</dbReference>
<keyword evidence="2" id="KW-0472">Membrane</keyword>
<evidence type="ECO:0000256" key="2">
    <source>
        <dbReference type="SAM" id="Phobius"/>
    </source>
</evidence>
<evidence type="ECO:0000313" key="3">
    <source>
        <dbReference type="EMBL" id="KAJ8036618.1"/>
    </source>
</evidence>
<gene>
    <name evidence="3" type="ORF">HOLleu_20643</name>
</gene>
<feature type="region of interest" description="Disordered" evidence="1">
    <location>
        <begin position="53"/>
        <end position="76"/>
    </location>
</feature>
<dbReference type="Proteomes" id="UP001152320">
    <property type="component" value="Chromosome 9"/>
</dbReference>
<evidence type="ECO:0008006" key="5">
    <source>
        <dbReference type="Google" id="ProtNLM"/>
    </source>
</evidence>
<protein>
    <recommendedName>
        <fullName evidence="5">SEA domain-containing protein</fullName>
    </recommendedName>
</protein>
<feature type="transmembrane region" description="Helical" evidence="2">
    <location>
        <begin position="12"/>
        <end position="34"/>
    </location>
</feature>
<dbReference type="OrthoDB" id="8960773at2759"/>
<comment type="caution">
    <text evidence="3">The sequence shown here is derived from an EMBL/GenBank/DDBJ whole genome shotgun (WGS) entry which is preliminary data.</text>
</comment>
<name>A0A9Q1C033_HOLLE</name>
<feature type="region of interest" description="Disordered" evidence="1">
    <location>
        <begin position="367"/>
        <end position="431"/>
    </location>
</feature>
<reference evidence="3" key="1">
    <citation type="submission" date="2021-10" db="EMBL/GenBank/DDBJ databases">
        <title>Tropical sea cucumber genome reveals ecological adaptation and Cuvierian tubules defense mechanism.</title>
        <authorList>
            <person name="Chen T."/>
        </authorList>
    </citation>
    <scope>NUCLEOTIDE SEQUENCE</scope>
    <source>
        <strain evidence="3">Nanhai2018</strain>
        <tissue evidence="3">Muscle</tissue>
    </source>
</reference>
<evidence type="ECO:0000313" key="4">
    <source>
        <dbReference type="Proteomes" id="UP001152320"/>
    </source>
</evidence>
<keyword evidence="4" id="KW-1185">Reference proteome</keyword>